<feature type="region of interest" description="Disordered" evidence="1">
    <location>
        <begin position="1"/>
        <end position="20"/>
    </location>
</feature>
<evidence type="ECO:0000313" key="2">
    <source>
        <dbReference type="EMBL" id="KAF3487690.1"/>
    </source>
</evidence>
<organism evidence="2 3">
    <name type="scientific">Brassica cretica</name>
    <name type="common">Mustard</name>
    <dbReference type="NCBI Taxonomy" id="69181"/>
    <lineage>
        <taxon>Eukaryota</taxon>
        <taxon>Viridiplantae</taxon>
        <taxon>Streptophyta</taxon>
        <taxon>Embryophyta</taxon>
        <taxon>Tracheophyta</taxon>
        <taxon>Spermatophyta</taxon>
        <taxon>Magnoliopsida</taxon>
        <taxon>eudicotyledons</taxon>
        <taxon>Gunneridae</taxon>
        <taxon>Pentapetalae</taxon>
        <taxon>rosids</taxon>
        <taxon>malvids</taxon>
        <taxon>Brassicales</taxon>
        <taxon>Brassicaceae</taxon>
        <taxon>Brassiceae</taxon>
        <taxon>Brassica</taxon>
    </lineage>
</organism>
<accession>A0A8S9N4M8</accession>
<comment type="caution">
    <text evidence="2">The sequence shown here is derived from an EMBL/GenBank/DDBJ whole genome shotgun (WGS) entry which is preliminary data.</text>
</comment>
<gene>
    <name evidence="2" type="ORF">F2Q69_00053221</name>
</gene>
<dbReference type="AlphaFoldDB" id="A0A8S9N4M8"/>
<reference evidence="2" key="1">
    <citation type="submission" date="2019-12" db="EMBL/GenBank/DDBJ databases">
        <title>Genome sequencing and annotation of Brassica cretica.</title>
        <authorList>
            <person name="Studholme D.J."/>
            <person name="Sarris P."/>
        </authorList>
    </citation>
    <scope>NUCLEOTIDE SEQUENCE</scope>
    <source>
        <strain evidence="2">PFS-109/04</strain>
        <tissue evidence="2">Leaf</tissue>
    </source>
</reference>
<evidence type="ECO:0000313" key="3">
    <source>
        <dbReference type="Proteomes" id="UP000712600"/>
    </source>
</evidence>
<name>A0A8S9N4M8_BRACR</name>
<evidence type="ECO:0000256" key="1">
    <source>
        <dbReference type="SAM" id="MobiDB-lite"/>
    </source>
</evidence>
<sequence>MSKLTEASASPSPSNPTSLGETYVQNLQVLIKTPVYHLEKRLPSRTLVSIHPHEEVPTPTPTTKLRLRPLLLSLTPEFVQGATITMGMRLKAGIGLINLSMLVKTTYNPGIGLEPYRGPISKSTVTPPG</sequence>
<protein>
    <submittedName>
        <fullName evidence="2">Uncharacterized protein</fullName>
    </submittedName>
</protein>
<dbReference type="Proteomes" id="UP000712600">
    <property type="component" value="Unassembled WGS sequence"/>
</dbReference>
<proteinExistence type="predicted"/>
<dbReference type="EMBL" id="QGKX02002183">
    <property type="protein sequence ID" value="KAF3487690.1"/>
    <property type="molecule type" value="Genomic_DNA"/>
</dbReference>